<keyword evidence="9 13" id="KW-0406">Ion transport</keyword>
<evidence type="ECO:0000313" key="15">
    <source>
        <dbReference type="Proteomes" id="UP000003704"/>
    </source>
</evidence>
<comment type="subcellular location">
    <subcellularLocation>
        <location evidence="13">Cell membrane</location>
        <topology evidence="13">Peripheral membrane protein</topology>
    </subcellularLocation>
    <subcellularLocation>
        <location evidence="2">Membrane</location>
        <topology evidence="2">Peripheral membrane protein</topology>
    </subcellularLocation>
</comment>
<name>I7ZJY3_9GAMM</name>
<accession>I7ZJY3</accession>
<keyword evidence="11 13" id="KW-0139">CF(1)</keyword>
<evidence type="ECO:0000256" key="10">
    <source>
        <dbReference type="ARBA" id="ARBA00023136"/>
    </source>
</evidence>
<dbReference type="FunFam" id="1.10.287.80:FF:000005">
    <property type="entry name" value="ATP synthase gamma chain"/>
    <property type="match status" value="1"/>
</dbReference>
<keyword evidence="5 13" id="KW-0813">Transport</keyword>
<dbReference type="PANTHER" id="PTHR11693:SF22">
    <property type="entry name" value="ATP SYNTHASE SUBUNIT GAMMA, MITOCHONDRIAL"/>
    <property type="match status" value="1"/>
</dbReference>
<organism evidence="14 15">
    <name type="scientific">Hydrocarboniphaga effusa AP103</name>
    <dbReference type="NCBI Taxonomy" id="1172194"/>
    <lineage>
        <taxon>Bacteria</taxon>
        <taxon>Pseudomonadati</taxon>
        <taxon>Pseudomonadota</taxon>
        <taxon>Gammaproteobacteria</taxon>
        <taxon>Nevskiales</taxon>
        <taxon>Nevskiaceae</taxon>
        <taxon>Hydrocarboniphaga</taxon>
    </lineage>
</organism>
<dbReference type="GO" id="GO:0045259">
    <property type="term" value="C:proton-transporting ATP synthase complex"/>
    <property type="evidence" value="ECO:0007669"/>
    <property type="project" value="UniProtKB-KW"/>
</dbReference>
<comment type="function">
    <text evidence="1 13">Produces ATP from ADP in the presence of a proton gradient across the membrane. The gamma chain is believed to be important in regulating ATPase activity and the flow of protons through the CF(0) complex.</text>
</comment>
<dbReference type="PRINTS" id="PR00126">
    <property type="entry name" value="ATPASEGAMMA"/>
</dbReference>
<evidence type="ECO:0000256" key="2">
    <source>
        <dbReference type="ARBA" id="ARBA00004170"/>
    </source>
</evidence>
<evidence type="ECO:0000256" key="3">
    <source>
        <dbReference type="ARBA" id="ARBA00007681"/>
    </source>
</evidence>
<dbReference type="Gene3D" id="3.40.1380.10">
    <property type="match status" value="1"/>
</dbReference>
<keyword evidence="15" id="KW-1185">Reference proteome</keyword>
<keyword evidence="12 13" id="KW-0066">ATP synthesis</keyword>
<dbReference type="GO" id="GO:0046933">
    <property type="term" value="F:proton-transporting ATP synthase activity, rotational mechanism"/>
    <property type="evidence" value="ECO:0007669"/>
    <property type="project" value="UniProtKB-UniRule"/>
</dbReference>
<dbReference type="CDD" id="cd12151">
    <property type="entry name" value="F1-ATPase_gamma"/>
    <property type="match status" value="1"/>
</dbReference>
<keyword evidence="8 13" id="KW-0375">Hydrogen ion transport</keyword>
<dbReference type="PATRIC" id="fig|1172194.4.peg.2119"/>
<dbReference type="AlphaFoldDB" id="I7ZJY3"/>
<evidence type="ECO:0000256" key="5">
    <source>
        <dbReference type="ARBA" id="ARBA00022448"/>
    </source>
</evidence>
<evidence type="ECO:0000256" key="11">
    <source>
        <dbReference type="ARBA" id="ARBA00023196"/>
    </source>
</evidence>
<dbReference type="EMBL" id="AKGD01000001">
    <property type="protein sequence ID" value="EIT72057.1"/>
    <property type="molecule type" value="Genomic_DNA"/>
</dbReference>
<sequence length="287" mass="31360">MAGAKEIRTKIKSVKNTQKITRAMEKVAMSKMRRAQERMSAARPYAEAIRRTMSHLANANPEYRHPFMVDRPVKKVAYLIVSTDRGLAGGLNINTFRATVRSIKEWKDKGVDAELAIVGNKGIGFFKRIGGKVVATASNLGDKPTLEQLVGSIKVLVDAFRDGGVDRVYVVYASFVNTMTQKPTVQQLLPIEATPAEGLLKSWDYIYEPSAPELLDSVLLRYLESQVYQAVIENAASEQSARMVAMKAASDNAGKIIQGLQLAYNKARQASITKELAEIVGGAAAVG</sequence>
<dbReference type="Proteomes" id="UP000003704">
    <property type="component" value="Unassembled WGS sequence"/>
</dbReference>
<dbReference type="GO" id="GO:0005524">
    <property type="term" value="F:ATP binding"/>
    <property type="evidence" value="ECO:0007669"/>
    <property type="project" value="UniProtKB-UniRule"/>
</dbReference>
<evidence type="ECO:0000256" key="6">
    <source>
        <dbReference type="ARBA" id="ARBA00022475"/>
    </source>
</evidence>
<dbReference type="InterPro" id="IPR000131">
    <property type="entry name" value="ATP_synth_F1_gsu"/>
</dbReference>
<dbReference type="NCBIfam" id="NF004144">
    <property type="entry name" value="PRK05621.1-1"/>
    <property type="match status" value="1"/>
</dbReference>
<comment type="caution">
    <text evidence="14">The sequence shown here is derived from an EMBL/GenBank/DDBJ whole genome shotgun (WGS) entry which is preliminary data.</text>
</comment>
<dbReference type="GO" id="GO:0042777">
    <property type="term" value="P:proton motive force-driven plasma membrane ATP synthesis"/>
    <property type="evidence" value="ECO:0007669"/>
    <property type="project" value="UniProtKB-UniRule"/>
</dbReference>
<dbReference type="InterPro" id="IPR023632">
    <property type="entry name" value="ATP_synth_F1_gsu_CS"/>
</dbReference>
<evidence type="ECO:0000256" key="13">
    <source>
        <dbReference type="HAMAP-Rule" id="MF_00815"/>
    </source>
</evidence>
<dbReference type="Gene3D" id="1.10.287.80">
    <property type="entry name" value="ATP synthase, gamma subunit, helix hairpin domain"/>
    <property type="match status" value="1"/>
</dbReference>
<dbReference type="FunFam" id="3.40.1380.10:FF:000006">
    <property type="entry name" value="ATP synthase gamma chain"/>
    <property type="match status" value="1"/>
</dbReference>
<evidence type="ECO:0000256" key="1">
    <source>
        <dbReference type="ARBA" id="ARBA00003456"/>
    </source>
</evidence>
<evidence type="ECO:0000256" key="12">
    <source>
        <dbReference type="ARBA" id="ARBA00023310"/>
    </source>
</evidence>
<evidence type="ECO:0000256" key="8">
    <source>
        <dbReference type="ARBA" id="ARBA00022781"/>
    </source>
</evidence>
<dbReference type="InterPro" id="IPR035968">
    <property type="entry name" value="ATP_synth_F1_ATPase_gsu"/>
</dbReference>
<gene>
    <name evidence="13" type="primary">atpG</name>
    <name evidence="14" type="ORF">WQQ_21940</name>
</gene>
<dbReference type="NCBIfam" id="TIGR01146">
    <property type="entry name" value="ATPsyn_F1gamma"/>
    <property type="match status" value="1"/>
</dbReference>
<proteinExistence type="inferred from homology"/>
<dbReference type="PROSITE" id="PS00153">
    <property type="entry name" value="ATPASE_GAMMA"/>
    <property type="match status" value="1"/>
</dbReference>
<keyword evidence="10 13" id="KW-0472">Membrane</keyword>
<dbReference type="STRING" id="1172194.WQQ_21940"/>
<dbReference type="HAMAP" id="MF_00815">
    <property type="entry name" value="ATP_synth_gamma_bact"/>
    <property type="match status" value="1"/>
</dbReference>
<evidence type="ECO:0000256" key="7">
    <source>
        <dbReference type="ARBA" id="ARBA00022519"/>
    </source>
</evidence>
<dbReference type="RefSeq" id="WP_007185137.1">
    <property type="nucleotide sequence ID" value="NZ_AKGD01000001.1"/>
</dbReference>
<dbReference type="SUPFAM" id="SSF52943">
    <property type="entry name" value="ATP synthase (F1-ATPase), gamma subunit"/>
    <property type="match status" value="1"/>
</dbReference>
<dbReference type="PANTHER" id="PTHR11693">
    <property type="entry name" value="ATP SYNTHASE GAMMA CHAIN"/>
    <property type="match status" value="1"/>
</dbReference>
<keyword evidence="6 13" id="KW-1003">Cell membrane</keyword>
<evidence type="ECO:0000256" key="4">
    <source>
        <dbReference type="ARBA" id="ARBA00011648"/>
    </source>
</evidence>
<dbReference type="Pfam" id="PF00231">
    <property type="entry name" value="ATP-synt"/>
    <property type="match status" value="1"/>
</dbReference>
<reference evidence="14 15" key="1">
    <citation type="journal article" date="2012" name="J. Bacteriol.">
        <title>Genome Sequence of n-Alkane-Degrading Hydrocarboniphaga effusa Strain AP103T (ATCC BAA-332T).</title>
        <authorList>
            <person name="Chang H.K."/>
            <person name="Zylstra G.J."/>
            <person name="Chae J.C."/>
        </authorList>
    </citation>
    <scope>NUCLEOTIDE SEQUENCE [LARGE SCALE GENOMIC DNA]</scope>
    <source>
        <strain evidence="14 15">AP103</strain>
    </source>
</reference>
<comment type="subunit">
    <text evidence="4 13">F-type ATPases have 2 components, CF(1) - the catalytic core - and CF(0) - the membrane proton channel. CF(1) has five subunits: alpha(3), beta(3), gamma(1), delta(1), epsilon(1). CF(0) has three main subunits: a, b and c.</text>
</comment>
<comment type="similarity">
    <text evidence="3 13">Belongs to the ATPase gamma chain family.</text>
</comment>
<dbReference type="OrthoDB" id="9812769at2"/>
<evidence type="ECO:0000313" key="14">
    <source>
        <dbReference type="EMBL" id="EIT72057.1"/>
    </source>
</evidence>
<protein>
    <recommendedName>
        <fullName evidence="13">ATP synthase gamma chain</fullName>
    </recommendedName>
    <alternativeName>
        <fullName evidence="13">ATP synthase F1 sector gamma subunit</fullName>
    </alternativeName>
    <alternativeName>
        <fullName evidence="13">F-ATPase gamma subunit</fullName>
    </alternativeName>
</protein>
<keyword evidence="7" id="KW-0997">Cell inner membrane</keyword>
<evidence type="ECO:0000256" key="9">
    <source>
        <dbReference type="ARBA" id="ARBA00023065"/>
    </source>
</evidence>
<dbReference type="GO" id="GO:0005886">
    <property type="term" value="C:plasma membrane"/>
    <property type="evidence" value="ECO:0007669"/>
    <property type="project" value="UniProtKB-SubCell"/>
</dbReference>